<sequence>MSANMRTHLEFLLAVFFGLLCYSQSFLFPVTRKKLVVQQRTSAQKSTIEKEVALRTYSYKDYNVTYRYKPPAPGHERDAPLLLIHPVGIGLSSWFWENFMDAWEYGGPVYAPDLWGCGTVSDNDLGQMPSSSFPDRWVEACESMLSLAVDSGAPKKSLFPFVGKSWSSPSTTSRWVVVAQGGLAPIGVRVAHRNPSQISHLILTSPPTWSDMTTAIPLNELQRNDQFLRSPVWGSLAFGLLETRWAVSFFSNLFLFASNHVNDTTKWLDCVQAGVGPAQRYAVMSFNAGFCQQVSNEKELTELPQPTLILQGDEDKSRNRHEYVQKMKDCRIQTILGKNVLPWESPDHVCRAIQDFLDT</sequence>
<dbReference type="EMBL" id="BDSP01000170">
    <property type="protein sequence ID" value="GAX21666.1"/>
    <property type="molecule type" value="Genomic_DNA"/>
</dbReference>
<protein>
    <recommendedName>
        <fullName evidence="1">AB hydrolase-1 domain-containing protein</fullName>
    </recommendedName>
</protein>
<organism evidence="2 3">
    <name type="scientific">Fistulifera solaris</name>
    <name type="common">Oleaginous diatom</name>
    <dbReference type="NCBI Taxonomy" id="1519565"/>
    <lineage>
        <taxon>Eukaryota</taxon>
        <taxon>Sar</taxon>
        <taxon>Stramenopiles</taxon>
        <taxon>Ochrophyta</taxon>
        <taxon>Bacillariophyta</taxon>
        <taxon>Bacillariophyceae</taxon>
        <taxon>Bacillariophycidae</taxon>
        <taxon>Naviculales</taxon>
        <taxon>Naviculaceae</taxon>
        <taxon>Fistulifera</taxon>
    </lineage>
</organism>
<name>A0A1Z5K629_FISSO</name>
<dbReference type="PANTHER" id="PTHR43689:SF8">
    <property type="entry name" value="ALPHA_BETA-HYDROLASES SUPERFAMILY PROTEIN"/>
    <property type="match status" value="1"/>
</dbReference>
<comment type="caution">
    <text evidence="2">The sequence shown here is derived from an EMBL/GenBank/DDBJ whole genome shotgun (WGS) entry which is preliminary data.</text>
</comment>
<dbReference type="OrthoDB" id="199322at2759"/>
<reference evidence="2 3" key="1">
    <citation type="journal article" date="2015" name="Plant Cell">
        <title>Oil accumulation by the oleaginous diatom Fistulifera solaris as revealed by the genome and transcriptome.</title>
        <authorList>
            <person name="Tanaka T."/>
            <person name="Maeda Y."/>
            <person name="Veluchamy A."/>
            <person name="Tanaka M."/>
            <person name="Abida H."/>
            <person name="Marechal E."/>
            <person name="Bowler C."/>
            <person name="Muto M."/>
            <person name="Sunaga Y."/>
            <person name="Tanaka M."/>
            <person name="Yoshino T."/>
            <person name="Taniguchi T."/>
            <person name="Fukuda Y."/>
            <person name="Nemoto M."/>
            <person name="Matsumoto M."/>
            <person name="Wong P.S."/>
            <person name="Aburatani S."/>
            <person name="Fujibuchi W."/>
        </authorList>
    </citation>
    <scope>NUCLEOTIDE SEQUENCE [LARGE SCALE GENOMIC DNA]</scope>
    <source>
        <strain evidence="2 3">JPCC DA0580</strain>
    </source>
</reference>
<accession>A0A1Z5K629</accession>
<dbReference type="Proteomes" id="UP000198406">
    <property type="component" value="Unassembled WGS sequence"/>
</dbReference>
<evidence type="ECO:0000259" key="1">
    <source>
        <dbReference type="Pfam" id="PF12697"/>
    </source>
</evidence>
<dbReference type="SUPFAM" id="SSF53474">
    <property type="entry name" value="alpha/beta-Hydrolases"/>
    <property type="match status" value="1"/>
</dbReference>
<dbReference type="AlphaFoldDB" id="A0A1Z5K629"/>
<dbReference type="Gene3D" id="3.40.50.1820">
    <property type="entry name" value="alpha/beta hydrolase"/>
    <property type="match status" value="1"/>
</dbReference>
<dbReference type="Pfam" id="PF12697">
    <property type="entry name" value="Abhydrolase_6"/>
    <property type="match status" value="1"/>
</dbReference>
<dbReference type="InParanoid" id="A0A1Z5K629"/>
<dbReference type="InterPro" id="IPR029058">
    <property type="entry name" value="AB_hydrolase_fold"/>
</dbReference>
<dbReference type="PANTHER" id="PTHR43689">
    <property type="entry name" value="HYDROLASE"/>
    <property type="match status" value="1"/>
</dbReference>
<evidence type="ECO:0000313" key="3">
    <source>
        <dbReference type="Proteomes" id="UP000198406"/>
    </source>
</evidence>
<evidence type="ECO:0000313" key="2">
    <source>
        <dbReference type="EMBL" id="GAX21666.1"/>
    </source>
</evidence>
<gene>
    <name evidence="2" type="ORF">FisN_29Hh105</name>
</gene>
<proteinExistence type="predicted"/>
<dbReference type="InterPro" id="IPR000073">
    <property type="entry name" value="AB_hydrolase_1"/>
</dbReference>
<feature type="domain" description="AB hydrolase-1" evidence="1">
    <location>
        <begin position="81"/>
        <end position="347"/>
    </location>
</feature>
<keyword evidence="3" id="KW-1185">Reference proteome</keyword>